<feature type="region of interest" description="Disordered" evidence="1">
    <location>
        <begin position="188"/>
        <end position="256"/>
    </location>
</feature>
<dbReference type="PhylomeDB" id="B4J7Y7"/>
<dbReference type="eggNOG" id="ENOG502SDDA">
    <property type="taxonomic scope" value="Eukaryota"/>
</dbReference>
<sequence length="283" mass="31648">MSEEKTVNLLWNCAKELTTQTHAERLLKSYYINTCRKVARHNVQLPEEIVGPARMCARCGNQWCDGNYRLQLRPQRLANNAKRRRQIAQLDAANAKREERGTLSRGARKRAKWLKKRMVSNMALNCEFCGHKTMLPLEKPKIRAKNDSTQKTMAAAHTTTITIAKAAPATSKRKKKNKNKDINAGLKLQQQEQQSKKAPTAPTKNTATTTKTSQTQSNKQKKQKSKAATPTPAASSKATASSKKMQSKTQKQNALLQLAAQLKTHASKNASKTAQNRLQAFLK</sequence>
<dbReference type="OMA" id="VDLLWNC"/>
<gene>
    <name evidence="2" type="primary">Dgri\GH20020</name>
    <name evidence="2" type="ORF">Dgri_GH20020</name>
</gene>
<proteinExistence type="predicted"/>
<organism evidence="3">
    <name type="scientific">Drosophila grimshawi</name>
    <name type="common">Hawaiian fruit fly</name>
    <name type="synonym">Idiomyia grimshawi</name>
    <dbReference type="NCBI Taxonomy" id="7222"/>
    <lineage>
        <taxon>Eukaryota</taxon>
        <taxon>Metazoa</taxon>
        <taxon>Ecdysozoa</taxon>
        <taxon>Arthropoda</taxon>
        <taxon>Hexapoda</taxon>
        <taxon>Insecta</taxon>
        <taxon>Pterygota</taxon>
        <taxon>Neoptera</taxon>
        <taxon>Endopterygota</taxon>
        <taxon>Diptera</taxon>
        <taxon>Brachycera</taxon>
        <taxon>Muscomorpha</taxon>
        <taxon>Ephydroidea</taxon>
        <taxon>Drosophilidae</taxon>
        <taxon>Drosophila</taxon>
        <taxon>Hawaiian Drosophila</taxon>
    </lineage>
</organism>
<accession>B4J7Y7</accession>
<dbReference type="KEGG" id="dgr:6560919"/>
<keyword evidence="3" id="KW-1185">Reference proteome</keyword>
<feature type="compositionally biased region" description="Low complexity" evidence="1">
    <location>
        <begin position="189"/>
        <end position="218"/>
    </location>
</feature>
<dbReference type="Proteomes" id="UP000001070">
    <property type="component" value="Unassembled WGS sequence"/>
</dbReference>
<name>B4J7Y7_DROGR</name>
<dbReference type="InParanoid" id="B4J7Y7"/>
<evidence type="ECO:0000256" key="1">
    <source>
        <dbReference type="SAM" id="MobiDB-lite"/>
    </source>
</evidence>
<dbReference type="HOGENOM" id="CLU_977513_0_0_1"/>
<dbReference type="OrthoDB" id="8190480at2759"/>
<evidence type="ECO:0000313" key="2">
    <source>
        <dbReference type="EMBL" id="EDW02217.1"/>
    </source>
</evidence>
<protein>
    <submittedName>
        <fullName evidence="2">GH20020</fullName>
    </submittedName>
</protein>
<feature type="compositionally biased region" description="Polar residues" evidence="1">
    <location>
        <begin position="267"/>
        <end position="283"/>
    </location>
</feature>
<feature type="compositionally biased region" description="Low complexity" evidence="1">
    <location>
        <begin position="226"/>
        <end position="256"/>
    </location>
</feature>
<dbReference type="FunCoup" id="B4J7Y7">
    <property type="interactions" value="52"/>
</dbReference>
<reference evidence="2 3" key="1">
    <citation type="journal article" date="2007" name="Nature">
        <title>Evolution of genes and genomes on the Drosophila phylogeny.</title>
        <authorList>
            <consortium name="Drosophila 12 Genomes Consortium"/>
            <person name="Clark A.G."/>
            <person name="Eisen M.B."/>
            <person name="Smith D.R."/>
            <person name="Bergman C.M."/>
            <person name="Oliver B."/>
            <person name="Markow T.A."/>
            <person name="Kaufman T.C."/>
            <person name="Kellis M."/>
            <person name="Gelbart W."/>
            <person name="Iyer V.N."/>
            <person name="Pollard D.A."/>
            <person name="Sackton T.B."/>
            <person name="Larracuente A.M."/>
            <person name="Singh N.D."/>
            <person name="Abad J.P."/>
            <person name="Abt D.N."/>
            <person name="Adryan B."/>
            <person name="Aguade M."/>
            <person name="Akashi H."/>
            <person name="Anderson W.W."/>
            <person name="Aquadro C.F."/>
            <person name="Ardell D.H."/>
            <person name="Arguello R."/>
            <person name="Artieri C.G."/>
            <person name="Barbash D.A."/>
            <person name="Barker D."/>
            <person name="Barsanti P."/>
            <person name="Batterham P."/>
            <person name="Batzoglou S."/>
            <person name="Begun D."/>
            <person name="Bhutkar A."/>
            <person name="Blanco E."/>
            <person name="Bosak S.A."/>
            <person name="Bradley R.K."/>
            <person name="Brand A.D."/>
            <person name="Brent M.R."/>
            <person name="Brooks A.N."/>
            <person name="Brown R.H."/>
            <person name="Butlin R.K."/>
            <person name="Caggese C."/>
            <person name="Calvi B.R."/>
            <person name="Bernardo de Carvalho A."/>
            <person name="Caspi A."/>
            <person name="Castrezana S."/>
            <person name="Celniker S.E."/>
            <person name="Chang J.L."/>
            <person name="Chapple C."/>
            <person name="Chatterji S."/>
            <person name="Chinwalla A."/>
            <person name="Civetta A."/>
            <person name="Clifton S.W."/>
            <person name="Comeron J.M."/>
            <person name="Costello J.C."/>
            <person name="Coyne J.A."/>
            <person name="Daub J."/>
            <person name="David R.G."/>
            <person name="Delcher A.L."/>
            <person name="Delehaunty K."/>
            <person name="Do C.B."/>
            <person name="Ebling H."/>
            <person name="Edwards K."/>
            <person name="Eickbush T."/>
            <person name="Evans J.D."/>
            <person name="Filipski A."/>
            <person name="Findeiss S."/>
            <person name="Freyhult E."/>
            <person name="Fulton L."/>
            <person name="Fulton R."/>
            <person name="Garcia A.C."/>
            <person name="Gardiner A."/>
            <person name="Garfield D.A."/>
            <person name="Garvin B.E."/>
            <person name="Gibson G."/>
            <person name="Gilbert D."/>
            <person name="Gnerre S."/>
            <person name="Godfrey J."/>
            <person name="Good R."/>
            <person name="Gotea V."/>
            <person name="Gravely B."/>
            <person name="Greenberg A.J."/>
            <person name="Griffiths-Jones S."/>
            <person name="Gross S."/>
            <person name="Guigo R."/>
            <person name="Gustafson E.A."/>
            <person name="Haerty W."/>
            <person name="Hahn M.W."/>
            <person name="Halligan D.L."/>
            <person name="Halpern A.L."/>
            <person name="Halter G.M."/>
            <person name="Han M.V."/>
            <person name="Heger A."/>
            <person name="Hillier L."/>
            <person name="Hinrichs A.S."/>
            <person name="Holmes I."/>
            <person name="Hoskins R.A."/>
            <person name="Hubisz M.J."/>
            <person name="Hultmark D."/>
            <person name="Huntley M.A."/>
            <person name="Jaffe D.B."/>
            <person name="Jagadeeshan S."/>
            <person name="Jeck W.R."/>
            <person name="Johnson J."/>
            <person name="Jones C.D."/>
            <person name="Jordan W.C."/>
            <person name="Karpen G.H."/>
            <person name="Kataoka E."/>
            <person name="Keightley P.D."/>
            <person name="Kheradpour P."/>
            <person name="Kirkness E.F."/>
            <person name="Koerich L.B."/>
            <person name="Kristiansen K."/>
            <person name="Kudrna D."/>
            <person name="Kulathinal R.J."/>
            <person name="Kumar S."/>
            <person name="Kwok R."/>
            <person name="Lander E."/>
            <person name="Langley C.H."/>
            <person name="Lapoint R."/>
            <person name="Lazzaro B.P."/>
            <person name="Lee S.J."/>
            <person name="Levesque L."/>
            <person name="Li R."/>
            <person name="Lin C.F."/>
            <person name="Lin M.F."/>
            <person name="Lindblad-Toh K."/>
            <person name="Llopart A."/>
            <person name="Long M."/>
            <person name="Low L."/>
            <person name="Lozovsky E."/>
            <person name="Lu J."/>
            <person name="Luo M."/>
            <person name="Machado C.A."/>
            <person name="Makalowski W."/>
            <person name="Marzo M."/>
            <person name="Matsuda M."/>
            <person name="Matzkin L."/>
            <person name="McAllister B."/>
            <person name="McBride C.S."/>
            <person name="McKernan B."/>
            <person name="McKernan K."/>
            <person name="Mendez-Lago M."/>
            <person name="Minx P."/>
            <person name="Mollenhauer M.U."/>
            <person name="Montooth K."/>
            <person name="Mount S.M."/>
            <person name="Mu X."/>
            <person name="Myers E."/>
            <person name="Negre B."/>
            <person name="Newfeld S."/>
            <person name="Nielsen R."/>
            <person name="Noor M.A."/>
            <person name="O'Grady P."/>
            <person name="Pachter L."/>
            <person name="Papaceit M."/>
            <person name="Parisi M.J."/>
            <person name="Parisi M."/>
            <person name="Parts L."/>
            <person name="Pedersen J.S."/>
            <person name="Pesole G."/>
            <person name="Phillippy A.M."/>
            <person name="Ponting C.P."/>
            <person name="Pop M."/>
            <person name="Porcelli D."/>
            <person name="Powell J.R."/>
            <person name="Prohaska S."/>
            <person name="Pruitt K."/>
            <person name="Puig M."/>
            <person name="Quesneville H."/>
            <person name="Ram K.R."/>
            <person name="Rand D."/>
            <person name="Rasmussen M.D."/>
            <person name="Reed L.K."/>
            <person name="Reenan R."/>
            <person name="Reily A."/>
            <person name="Remington K.A."/>
            <person name="Rieger T.T."/>
            <person name="Ritchie M.G."/>
            <person name="Robin C."/>
            <person name="Rogers Y.H."/>
            <person name="Rohde C."/>
            <person name="Rozas J."/>
            <person name="Rubenfield M.J."/>
            <person name="Ruiz A."/>
            <person name="Russo S."/>
            <person name="Salzberg S.L."/>
            <person name="Sanchez-Gracia A."/>
            <person name="Saranga D.J."/>
            <person name="Sato H."/>
            <person name="Schaeffer S.W."/>
            <person name="Schatz M.C."/>
            <person name="Schlenke T."/>
            <person name="Schwartz R."/>
            <person name="Segarra C."/>
            <person name="Singh R.S."/>
            <person name="Sirot L."/>
            <person name="Sirota M."/>
            <person name="Sisneros N.B."/>
            <person name="Smith C.D."/>
            <person name="Smith T.F."/>
            <person name="Spieth J."/>
            <person name="Stage D.E."/>
            <person name="Stark A."/>
            <person name="Stephan W."/>
            <person name="Strausberg R.L."/>
            <person name="Strempel S."/>
            <person name="Sturgill D."/>
            <person name="Sutton G."/>
            <person name="Sutton G.G."/>
            <person name="Tao W."/>
            <person name="Teichmann S."/>
            <person name="Tobari Y.N."/>
            <person name="Tomimura Y."/>
            <person name="Tsolas J.M."/>
            <person name="Valente V.L."/>
            <person name="Venter E."/>
            <person name="Venter J.C."/>
            <person name="Vicario S."/>
            <person name="Vieira F.G."/>
            <person name="Vilella A.J."/>
            <person name="Villasante A."/>
            <person name="Walenz B."/>
            <person name="Wang J."/>
            <person name="Wasserman M."/>
            <person name="Watts T."/>
            <person name="Wilson D."/>
            <person name="Wilson R.K."/>
            <person name="Wing R.A."/>
            <person name="Wolfner M.F."/>
            <person name="Wong A."/>
            <person name="Wong G.K."/>
            <person name="Wu C.I."/>
            <person name="Wu G."/>
            <person name="Yamamoto D."/>
            <person name="Yang H.P."/>
            <person name="Yang S.P."/>
            <person name="Yorke J.A."/>
            <person name="Yoshida K."/>
            <person name="Zdobnov E."/>
            <person name="Zhang P."/>
            <person name="Zhang Y."/>
            <person name="Zimin A.V."/>
            <person name="Baldwin J."/>
            <person name="Abdouelleil A."/>
            <person name="Abdulkadir J."/>
            <person name="Abebe A."/>
            <person name="Abera B."/>
            <person name="Abreu J."/>
            <person name="Acer S.C."/>
            <person name="Aftuck L."/>
            <person name="Alexander A."/>
            <person name="An P."/>
            <person name="Anderson E."/>
            <person name="Anderson S."/>
            <person name="Arachi H."/>
            <person name="Azer M."/>
            <person name="Bachantsang P."/>
            <person name="Barry A."/>
            <person name="Bayul T."/>
            <person name="Berlin A."/>
            <person name="Bessette D."/>
            <person name="Bloom T."/>
            <person name="Blye J."/>
            <person name="Boguslavskiy L."/>
            <person name="Bonnet C."/>
            <person name="Boukhgalter B."/>
            <person name="Bourzgui I."/>
            <person name="Brown A."/>
            <person name="Cahill P."/>
            <person name="Channer S."/>
            <person name="Cheshatsang Y."/>
            <person name="Chuda L."/>
            <person name="Citroen M."/>
            <person name="Collymore A."/>
            <person name="Cooke P."/>
            <person name="Costello M."/>
            <person name="D'Aco K."/>
            <person name="Daza R."/>
            <person name="De Haan G."/>
            <person name="DeGray S."/>
            <person name="DeMaso C."/>
            <person name="Dhargay N."/>
            <person name="Dooley K."/>
            <person name="Dooley E."/>
            <person name="Doricent M."/>
            <person name="Dorje P."/>
            <person name="Dorjee K."/>
            <person name="Dupes A."/>
            <person name="Elong R."/>
            <person name="Falk J."/>
            <person name="Farina A."/>
            <person name="Faro S."/>
            <person name="Ferguson D."/>
            <person name="Fisher S."/>
            <person name="Foley C.D."/>
            <person name="Franke A."/>
            <person name="Friedrich D."/>
            <person name="Gadbois L."/>
            <person name="Gearin G."/>
            <person name="Gearin C.R."/>
            <person name="Giannoukos G."/>
            <person name="Goode T."/>
            <person name="Graham J."/>
            <person name="Grandbois E."/>
            <person name="Grewal S."/>
            <person name="Gyaltsen K."/>
            <person name="Hafez N."/>
            <person name="Hagos B."/>
            <person name="Hall J."/>
            <person name="Henson C."/>
            <person name="Hollinger A."/>
            <person name="Honan T."/>
            <person name="Huard M.D."/>
            <person name="Hughes L."/>
            <person name="Hurhula B."/>
            <person name="Husby M.E."/>
            <person name="Kamat A."/>
            <person name="Kanga B."/>
            <person name="Kashin S."/>
            <person name="Khazanovich D."/>
            <person name="Kisner P."/>
            <person name="Lance K."/>
            <person name="Lara M."/>
            <person name="Lee W."/>
            <person name="Lennon N."/>
            <person name="Letendre F."/>
            <person name="LeVine R."/>
            <person name="Lipovsky A."/>
            <person name="Liu X."/>
            <person name="Liu J."/>
            <person name="Liu S."/>
            <person name="Lokyitsang T."/>
            <person name="Lokyitsang Y."/>
            <person name="Lubonja R."/>
            <person name="Lui A."/>
            <person name="MacDonald P."/>
            <person name="Magnisalis V."/>
            <person name="Maru K."/>
            <person name="Matthews C."/>
            <person name="McCusker W."/>
            <person name="McDonough S."/>
            <person name="Mehta T."/>
            <person name="Meldrim J."/>
            <person name="Meneus L."/>
            <person name="Mihai O."/>
            <person name="Mihalev A."/>
            <person name="Mihova T."/>
            <person name="Mittelman R."/>
            <person name="Mlenga V."/>
            <person name="Montmayeur A."/>
            <person name="Mulrain L."/>
            <person name="Navidi A."/>
            <person name="Naylor J."/>
            <person name="Negash T."/>
            <person name="Nguyen T."/>
            <person name="Nguyen N."/>
            <person name="Nicol R."/>
            <person name="Norbu C."/>
            <person name="Norbu N."/>
            <person name="Novod N."/>
            <person name="O'Neill B."/>
            <person name="Osman S."/>
            <person name="Markiewicz E."/>
            <person name="Oyono O.L."/>
            <person name="Patti C."/>
            <person name="Phunkhang P."/>
            <person name="Pierre F."/>
            <person name="Priest M."/>
            <person name="Raghuraman S."/>
            <person name="Rege F."/>
            <person name="Reyes R."/>
            <person name="Rise C."/>
            <person name="Rogov P."/>
            <person name="Ross K."/>
            <person name="Ryan E."/>
            <person name="Settipalli S."/>
            <person name="Shea T."/>
            <person name="Sherpa N."/>
            <person name="Shi L."/>
            <person name="Shih D."/>
            <person name="Sparrow T."/>
            <person name="Spaulding J."/>
            <person name="Stalker J."/>
            <person name="Stange-Thomann N."/>
            <person name="Stavropoulos S."/>
            <person name="Stone C."/>
            <person name="Strader C."/>
            <person name="Tesfaye S."/>
            <person name="Thomson T."/>
            <person name="Thoulutsang Y."/>
            <person name="Thoulutsang D."/>
            <person name="Topham K."/>
            <person name="Topping I."/>
            <person name="Tsamla T."/>
            <person name="Vassiliev H."/>
            <person name="Vo A."/>
            <person name="Wangchuk T."/>
            <person name="Wangdi T."/>
            <person name="Weiand M."/>
            <person name="Wilkinson J."/>
            <person name="Wilson A."/>
            <person name="Yadav S."/>
            <person name="Young G."/>
            <person name="Yu Q."/>
            <person name="Zembek L."/>
            <person name="Zhong D."/>
            <person name="Zimmer A."/>
            <person name="Zwirko Z."/>
            <person name="Jaffe D.B."/>
            <person name="Alvarez P."/>
            <person name="Brockman W."/>
            <person name="Butler J."/>
            <person name="Chin C."/>
            <person name="Gnerre S."/>
            <person name="Grabherr M."/>
            <person name="Kleber M."/>
            <person name="Mauceli E."/>
            <person name="MacCallum I."/>
        </authorList>
    </citation>
    <scope>NUCLEOTIDE SEQUENCE [LARGE SCALE GENOMIC DNA]</scope>
    <source>
        <strain evidence="3">Tucson 15287-2541.00</strain>
    </source>
</reference>
<evidence type="ECO:0000313" key="3">
    <source>
        <dbReference type="Proteomes" id="UP000001070"/>
    </source>
</evidence>
<dbReference type="EMBL" id="CH916367">
    <property type="protein sequence ID" value="EDW02217.1"/>
    <property type="molecule type" value="Genomic_DNA"/>
</dbReference>
<feature type="region of interest" description="Disordered" evidence="1">
    <location>
        <begin position="264"/>
        <end position="283"/>
    </location>
</feature>
<dbReference type="AlphaFoldDB" id="B4J7Y7"/>